<evidence type="ECO:0000313" key="2">
    <source>
        <dbReference type="EMBL" id="OKP05073.1"/>
    </source>
</evidence>
<protein>
    <submittedName>
        <fullName evidence="2">Uncharacterized protein</fullName>
    </submittedName>
</protein>
<sequence length="105" mass="12336">MESELSSFFFTLIPIAAAFWVYFDAYHNRIGTYRDELNRLRGHSPVWWGTLTLLLLIIFLPLYLIQRKALLEIAKEHPANSDMSIGILVMSILSGLMIWYYNFNY</sequence>
<organism evidence="2 3">
    <name type="scientific">Xenorhabdus thuongxuanensis</name>
    <dbReference type="NCBI Taxonomy" id="1873484"/>
    <lineage>
        <taxon>Bacteria</taxon>
        <taxon>Pseudomonadati</taxon>
        <taxon>Pseudomonadota</taxon>
        <taxon>Gammaproteobacteria</taxon>
        <taxon>Enterobacterales</taxon>
        <taxon>Morganellaceae</taxon>
        <taxon>Xenorhabdus</taxon>
    </lineage>
</organism>
<feature type="transmembrane region" description="Helical" evidence="1">
    <location>
        <begin position="6"/>
        <end position="25"/>
    </location>
</feature>
<accession>A0A1Q5TY04</accession>
<dbReference type="OrthoDB" id="6445567at2"/>
<reference evidence="2 3" key="1">
    <citation type="submission" date="2016-09" db="EMBL/GenBank/DDBJ databases">
        <title>Xenorhabdus thuongxuanensis sp. nov. and Xenorhabdus eapokensis sp. nov., isolated from Steinernema species.</title>
        <authorList>
            <person name="Kaempfer P."/>
            <person name="Tobias N.J."/>
            <person name="Phan Ke L."/>
            <person name="Bode H.B."/>
            <person name="Glaeser S.P."/>
        </authorList>
    </citation>
    <scope>NUCLEOTIDE SEQUENCE [LARGE SCALE GENOMIC DNA]</scope>
    <source>
        <strain evidence="2 3">30TX1</strain>
    </source>
</reference>
<dbReference type="AlphaFoldDB" id="A0A1Q5TY04"/>
<gene>
    <name evidence="2" type="ORF">Xentx_02564</name>
</gene>
<name>A0A1Q5TY04_9GAMM</name>
<keyword evidence="3" id="KW-1185">Reference proteome</keyword>
<proteinExistence type="predicted"/>
<dbReference type="Proteomes" id="UP000186277">
    <property type="component" value="Unassembled WGS sequence"/>
</dbReference>
<keyword evidence="1" id="KW-0812">Transmembrane</keyword>
<feature type="transmembrane region" description="Helical" evidence="1">
    <location>
        <begin position="46"/>
        <end position="65"/>
    </location>
</feature>
<dbReference type="EMBL" id="MKGR01000019">
    <property type="protein sequence ID" value="OKP05073.1"/>
    <property type="molecule type" value="Genomic_DNA"/>
</dbReference>
<keyword evidence="1" id="KW-1133">Transmembrane helix</keyword>
<keyword evidence="1" id="KW-0472">Membrane</keyword>
<evidence type="ECO:0000256" key="1">
    <source>
        <dbReference type="SAM" id="Phobius"/>
    </source>
</evidence>
<evidence type="ECO:0000313" key="3">
    <source>
        <dbReference type="Proteomes" id="UP000186277"/>
    </source>
</evidence>
<comment type="caution">
    <text evidence="2">The sequence shown here is derived from an EMBL/GenBank/DDBJ whole genome shotgun (WGS) entry which is preliminary data.</text>
</comment>
<feature type="transmembrane region" description="Helical" evidence="1">
    <location>
        <begin position="85"/>
        <end position="103"/>
    </location>
</feature>
<dbReference type="RefSeq" id="WP_074020601.1">
    <property type="nucleotide sequence ID" value="NZ_CAWMWP010000042.1"/>
</dbReference>